<dbReference type="InterPro" id="IPR038586">
    <property type="entry name" value="Tctex-1-like_sf"/>
</dbReference>
<evidence type="ECO:0000313" key="3">
    <source>
        <dbReference type="EMBL" id="KAL2097833.1"/>
    </source>
</evidence>
<feature type="compositionally biased region" description="Basic and acidic residues" evidence="2">
    <location>
        <begin position="38"/>
        <end position="48"/>
    </location>
</feature>
<evidence type="ECO:0000256" key="1">
    <source>
        <dbReference type="ARBA" id="ARBA00005361"/>
    </source>
</evidence>
<organism evidence="3 4">
    <name type="scientific">Coilia grayii</name>
    <name type="common">Gray's grenadier anchovy</name>
    <dbReference type="NCBI Taxonomy" id="363190"/>
    <lineage>
        <taxon>Eukaryota</taxon>
        <taxon>Metazoa</taxon>
        <taxon>Chordata</taxon>
        <taxon>Craniata</taxon>
        <taxon>Vertebrata</taxon>
        <taxon>Euteleostomi</taxon>
        <taxon>Actinopterygii</taxon>
        <taxon>Neopterygii</taxon>
        <taxon>Teleostei</taxon>
        <taxon>Clupei</taxon>
        <taxon>Clupeiformes</taxon>
        <taxon>Clupeoidei</taxon>
        <taxon>Engraulidae</taxon>
        <taxon>Coilinae</taxon>
        <taxon>Coilia</taxon>
    </lineage>
</organism>
<proteinExistence type="inferred from homology"/>
<evidence type="ECO:0000256" key="2">
    <source>
        <dbReference type="SAM" id="MobiDB-lite"/>
    </source>
</evidence>
<dbReference type="Proteomes" id="UP001591681">
    <property type="component" value="Unassembled WGS sequence"/>
</dbReference>
<comment type="similarity">
    <text evidence="1">Belongs to the dynein light chain Tctex-type family.</text>
</comment>
<dbReference type="EMBL" id="JBHFQA010000006">
    <property type="protein sequence ID" value="KAL2097833.1"/>
    <property type="molecule type" value="Genomic_DNA"/>
</dbReference>
<feature type="region of interest" description="Disordered" evidence="2">
    <location>
        <begin position="16"/>
        <end position="51"/>
    </location>
</feature>
<dbReference type="Pfam" id="PF03645">
    <property type="entry name" value="Tctex-1"/>
    <property type="match status" value="1"/>
</dbReference>
<gene>
    <name evidence="3" type="ORF">ACEWY4_007040</name>
</gene>
<sequence length="233" mass="25754">MSSQTLPLSQETLAQFNHDQALDGPQRLRRASVSTRRSSRDHSKDHVPCRHPPLLLRRFSSDASHLSPAVSYPASPFTRRDSVFFGKRFSVGAWAHSGRVSFSGLLLPQPVQEVCQENTYRMGPDQGNTFSASRTKQTLEATLNSYLDGACYNASSCSHLGQILADLIRSKVKDSCPPRYKLVCQVIIGQAGKQSLTVASRSLLDSTRDDFAAATFQNDSLFTVAIVYGTYYE</sequence>
<dbReference type="AlphaFoldDB" id="A0ABD1KG13"/>
<dbReference type="PANTHER" id="PTHR21255">
    <property type="entry name" value="T-COMPLEX-ASSOCIATED-TESTIS-EXPRESSED 1/ DYNEIN LIGHT CHAIN"/>
    <property type="match status" value="1"/>
</dbReference>
<keyword evidence="4" id="KW-1185">Reference proteome</keyword>
<dbReference type="InterPro" id="IPR005334">
    <property type="entry name" value="Tctex-1-like"/>
</dbReference>
<accession>A0ABD1KG13</accession>
<comment type="caution">
    <text evidence="3">The sequence shown here is derived from an EMBL/GenBank/DDBJ whole genome shotgun (WGS) entry which is preliminary data.</text>
</comment>
<dbReference type="CDD" id="cd21461">
    <property type="entry name" value="DLC-like_TCTEX1D4"/>
    <property type="match status" value="1"/>
</dbReference>
<name>A0ABD1KG13_9TELE</name>
<protein>
    <submittedName>
        <fullName evidence="3">Uncharacterized protein</fullName>
    </submittedName>
</protein>
<dbReference type="Gene3D" id="3.30.1140.40">
    <property type="entry name" value="Tctex-1"/>
    <property type="match status" value="1"/>
</dbReference>
<reference evidence="3 4" key="1">
    <citation type="submission" date="2024-09" db="EMBL/GenBank/DDBJ databases">
        <title>A chromosome-level genome assembly of Gray's grenadier anchovy, Coilia grayii.</title>
        <authorList>
            <person name="Fu Z."/>
        </authorList>
    </citation>
    <scope>NUCLEOTIDE SEQUENCE [LARGE SCALE GENOMIC DNA]</scope>
    <source>
        <strain evidence="3">G4</strain>
        <tissue evidence="3">Muscle</tissue>
    </source>
</reference>
<evidence type="ECO:0000313" key="4">
    <source>
        <dbReference type="Proteomes" id="UP001591681"/>
    </source>
</evidence>
<dbReference type="PANTHER" id="PTHR21255:SF55">
    <property type="entry name" value="DYNEIN LIGHT CHAIN TCTEX-TYPE 4"/>
    <property type="match status" value="1"/>
</dbReference>